<dbReference type="STRING" id="371042.NG99_15030"/>
<accession>A0A0A3YZ46</accession>
<evidence type="ECO:0000313" key="3">
    <source>
        <dbReference type="Proteomes" id="UP000030351"/>
    </source>
</evidence>
<keyword evidence="1" id="KW-1133">Transmembrane helix</keyword>
<dbReference type="RefSeq" id="WP_034894561.1">
    <property type="nucleotide sequence ID" value="NZ_JRUQ01000042.1"/>
</dbReference>
<keyword evidence="1" id="KW-0812">Transmembrane</keyword>
<feature type="transmembrane region" description="Helical" evidence="1">
    <location>
        <begin position="7"/>
        <end position="31"/>
    </location>
</feature>
<keyword evidence="1" id="KW-0472">Membrane</keyword>
<comment type="caution">
    <text evidence="2">The sequence shown here is derived from an EMBL/GenBank/DDBJ whole genome shotgun (WGS) entry which is preliminary data.</text>
</comment>
<feature type="transmembrane region" description="Helical" evidence="1">
    <location>
        <begin position="177"/>
        <end position="194"/>
    </location>
</feature>
<name>A0A0A3YZ46_9GAMM</name>
<reference evidence="2 3" key="1">
    <citation type="submission" date="2014-10" db="EMBL/GenBank/DDBJ databases">
        <title>Genome sequence of Erwinia typographi M043b.</title>
        <authorList>
            <person name="Chan K.-G."/>
            <person name="Tan W.-S."/>
        </authorList>
    </citation>
    <scope>NUCLEOTIDE SEQUENCE [LARGE SCALE GENOMIC DNA]</scope>
    <source>
        <strain evidence="2 3">M043b</strain>
    </source>
</reference>
<proteinExistence type="predicted"/>
<dbReference type="EMBL" id="JRUQ01000042">
    <property type="protein sequence ID" value="KGT91885.1"/>
    <property type="molecule type" value="Genomic_DNA"/>
</dbReference>
<feature type="transmembrane region" description="Helical" evidence="1">
    <location>
        <begin position="67"/>
        <end position="85"/>
    </location>
</feature>
<dbReference type="AlphaFoldDB" id="A0A0A3YZ46"/>
<dbReference type="OrthoDB" id="1425700at2"/>
<gene>
    <name evidence="2" type="ORF">NG99_15030</name>
</gene>
<protein>
    <submittedName>
        <fullName evidence="2">Uncharacterized protein</fullName>
    </submittedName>
</protein>
<evidence type="ECO:0000313" key="2">
    <source>
        <dbReference type="EMBL" id="KGT91885.1"/>
    </source>
</evidence>
<evidence type="ECO:0000256" key="1">
    <source>
        <dbReference type="SAM" id="Phobius"/>
    </source>
</evidence>
<feature type="transmembrane region" description="Helical" evidence="1">
    <location>
        <begin position="97"/>
        <end position="114"/>
    </location>
</feature>
<keyword evidence="3" id="KW-1185">Reference proteome</keyword>
<dbReference type="Proteomes" id="UP000030351">
    <property type="component" value="Unassembled WGS sequence"/>
</dbReference>
<organism evidence="2 3">
    <name type="scientific">Erwinia typographi</name>
    <dbReference type="NCBI Taxonomy" id="371042"/>
    <lineage>
        <taxon>Bacteria</taxon>
        <taxon>Pseudomonadati</taxon>
        <taxon>Pseudomonadota</taxon>
        <taxon>Gammaproteobacteria</taxon>
        <taxon>Enterobacterales</taxon>
        <taxon>Erwiniaceae</taxon>
        <taxon>Erwinia</taxon>
    </lineage>
</organism>
<sequence>MSLRANILLFILSSAIVSAAMLMLFVDVFWFHDGVKETSFTEISQELILALIVSLHMFMARRRDSMSHCGVLIAAFFTCMFIREMDFLFDELSHGSWVWFALGVAVLSIVYCLLKPALTVNQLIKVMSYPSFGMMLSGILSILVFSRIFGMGILWDGLMIDGYNRLVKNMVEEGTELFGYTLCLISTVWHLFLTSRPSQKPDKQ</sequence>
<dbReference type="eggNOG" id="ENOG5032VSV">
    <property type="taxonomic scope" value="Bacteria"/>
</dbReference>
<feature type="transmembrane region" description="Helical" evidence="1">
    <location>
        <begin position="135"/>
        <end position="157"/>
    </location>
</feature>
<feature type="transmembrane region" description="Helical" evidence="1">
    <location>
        <begin position="43"/>
        <end position="60"/>
    </location>
</feature>